<evidence type="ECO:0000259" key="3">
    <source>
        <dbReference type="PROSITE" id="PS51737"/>
    </source>
</evidence>
<evidence type="ECO:0000256" key="1">
    <source>
        <dbReference type="SAM" id="MobiDB-lite"/>
    </source>
</evidence>
<keyword evidence="5" id="KW-1185">Reference proteome</keyword>
<gene>
    <name evidence="4" type="ORF">KSX_33680</name>
</gene>
<protein>
    <recommendedName>
        <fullName evidence="6">Recombinase family protein</fullName>
    </recommendedName>
</protein>
<evidence type="ECO:0000259" key="2">
    <source>
        <dbReference type="PROSITE" id="PS51736"/>
    </source>
</evidence>
<comment type="caution">
    <text evidence="4">The sequence shown here is derived from an EMBL/GenBank/DDBJ whole genome shotgun (WGS) entry which is preliminary data.</text>
</comment>
<feature type="region of interest" description="Disordered" evidence="1">
    <location>
        <begin position="544"/>
        <end position="571"/>
    </location>
</feature>
<dbReference type="PANTHER" id="PTHR30461:SF23">
    <property type="entry name" value="DNA RECOMBINASE-RELATED"/>
    <property type="match status" value="1"/>
</dbReference>
<dbReference type="GO" id="GO:0000150">
    <property type="term" value="F:DNA strand exchange activity"/>
    <property type="evidence" value="ECO:0007669"/>
    <property type="project" value="InterPro"/>
</dbReference>
<evidence type="ECO:0000313" key="5">
    <source>
        <dbReference type="Proteomes" id="UP000612362"/>
    </source>
</evidence>
<dbReference type="InterPro" id="IPR050639">
    <property type="entry name" value="SSR_resolvase"/>
</dbReference>
<dbReference type="Proteomes" id="UP000612362">
    <property type="component" value="Unassembled WGS sequence"/>
</dbReference>
<dbReference type="AlphaFoldDB" id="A0A8J3MRN6"/>
<reference evidence="4" key="1">
    <citation type="submission" date="2020-10" db="EMBL/GenBank/DDBJ databases">
        <title>Taxonomic study of unclassified bacteria belonging to the class Ktedonobacteria.</title>
        <authorList>
            <person name="Yabe S."/>
            <person name="Wang C.M."/>
            <person name="Zheng Y."/>
            <person name="Sakai Y."/>
            <person name="Cavaletti L."/>
            <person name="Monciardini P."/>
            <person name="Donadio S."/>
        </authorList>
    </citation>
    <scope>NUCLEOTIDE SEQUENCE</scope>
    <source>
        <strain evidence="4">SOSP1-1</strain>
    </source>
</reference>
<name>A0A8J3MRN6_9CHLR</name>
<dbReference type="PROSITE" id="PS51736">
    <property type="entry name" value="RECOMBINASES_3"/>
    <property type="match status" value="1"/>
</dbReference>
<proteinExistence type="predicted"/>
<feature type="compositionally biased region" description="Polar residues" evidence="1">
    <location>
        <begin position="549"/>
        <end position="560"/>
    </location>
</feature>
<accession>A0A8J3MRN6</accession>
<dbReference type="Pfam" id="PF07508">
    <property type="entry name" value="Recombinase"/>
    <property type="match status" value="1"/>
</dbReference>
<dbReference type="InterPro" id="IPR006119">
    <property type="entry name" value="Resolv_N"/>
</dbReference>
<dbReference type="SMART" id="SM00857">
    <property type="entry name" value="Resolvase"/>
    <property type="match status" value="1"/>
</dbReference>
<sequence length="571" mass="65443">MTQYELPDLTQTSPVYAIGYARISGDKQKDGASLETQTAAMRRYCAERGWVLLDVAQEVYSGYYLMERKVLSEQVRTVVRERQAHVVIVNSFDRLSRDQTHSAVLYHEMMENGVHLVSVTEELDNSPFGTFLRQAISFAAELERQKIIERAARGTQNRVDKGEMIGAGVPKYGYSWGENNKCYVINEDEAKIVREIFERYVTHGQSLRAIAKWLNEEKIPTRHMRRGKTDESGSWFASTLRNMIASEEYRGIGYNRTLKWVRVDGRRKRTEHPNPTLLPDGVVPRLISDDMWYAAQAKRAVAKVESPRNNREPEECLLRGGFIICGYCNRVMQVARARNYYDKSRGRTKHRKAQYVCNSGGELPGRCSRRASMMIDFIDNEVWVAVKELLENLDRVREVLTAPVVNGVAAHLLSVESQIADTKAEIARRVQDMAGFTGYARELTVAEINRLEKQLKDLDGMRLQAIPEAKQEESVQRDIEAFLSWCLTFKGNYDAATYEERRRALRHLGVRVLVYQESDPDRPRYKITGKPELFARLHLKKEETDGKQATDSVHTSSQIATRYPLPTSRAM</sequence>
<feature type="domain" description="Resolvase/invertase-type recombinase catalytic" evidence="2">
    <location>
        <begin position="16"/>
        <end position="162"/>
    </location>
</feature>
<feature type="domain" description="Recombinase" evidence="3">
    <location>
        <begin position="171"/>
        <end position="310"/>
    </location>
</feature>
<dbReference type="EMBL" id="BNJF01000001">
    <property type="protein sequence ID" value="GHO45205.1"/>
    <property type="molecule type" value="Genomic_DNA"/>
</dbReference>
<dbReference type="PANTHER" id="PTHR30461">
    <property type="entry name" value="DNA-INVERTASE FROM LAMBDOID PROPHAGE"/>
    <property type="match status" value="1"/>
</dbReference>
<evidence type="ECO:0000313" key="4">
    <source>
        <dbReference type="EMBL" id="GHO45205.1"/>
    </source>
</evidence>
<organism evidence="4 5">
    <name type="scientific">Ktedonospora formicarum</name>
    <dbReference type="NCBI Taxonomy" id="2778364"/>
    <lineage>
        <taxon>Bacteria</taxon>
        <taxon>Bacillati</taxon>
        <taxon>Chloroflexota</taxon>
        <taxon>Ktedonobacteria</taxon>
        <taxon>Ktedonobacterales</taxon>
        <taxon>Ktedonobacteraceae</taxon>
        <taxon>Ktedonospora</taxon>
    </lineage>
</organism>
<dbReference type="InterPro" id="IPR036162">
    <property type="entry name" value="Resolvase-like_N_sf"/>
</dbReference>
<dbReference type="SUPFAM" id="SSF53041">
    <property type="entry name" value="Resolvase-like"/>
    <property type="match status" value="1"/>
</dbReference>
<dbReference type="Pfam" id="PF00239">
    <property type="entry name" value="Resolvase"/>
    <property type="match status" value="1"/>
</dbReference>
<evidence type="ECO:0008006" key="6">
    <source>
        <dbReference type="Google" id="ProtNLM"/>
    </source>
</evidence>
<dbReference type="RefSeq" id="WP_220194553.1">
    <property type="nucleotide sequence ID" value="NZ_BNJF01000001.1"/>
</dbReference>
<dbReference type="Gene3D" id="3.90.1750.20">
    <property type="entry name" value="Putative Large Serine Recombinase, Chain B, Domain 2"/>
    <property type="match status" value="1"/>
</dbReference>
<dbReference type="CDD" id="cd00338">
    <property type="entry name" value="Ser_Recombinase"/>
    <property type="match status" value="1"/>
</dbReference>
<dbReference type="Gene3D" id="3.40.50.1390">
    <property type="entry name" value="Resolvase, N-terminal catalytic domain"/>
    <property type="match status" value="1"/>
</dbReference>
<dbReference type="PROSITE" id="PS51737">
    <property type="entry name" value="RECOMBINASE_DNA_BIND"/>
    <property type="match status" value="1"/>
</dbReference>
<dbReference type="InterPro" id="IPR011109">
    <property type="entry name" value="DNA_bind_recombinase_dom"/>
</dbReference>
<dbReference type="GO" id="GO:0003677">
    <property type="term" value="F:DNA binding"/>
    <property type="evidence" value="ECO:0007669"/>
    <property type="project" value="InterPro"/>
</dbReference>
<dbReference type="InterPro" id="IPR038109">
    <property type="entry name" value="DNA_bind_recomb_sf"/>
</dbReference>